<gene>
    <name evidence="9" type="primary">argB</name>
    <name evidence="11" type="ORF">HMPREF0372_00680</name>
</gene>
<keyword evidence="3 9" id="KW-0028">Amino-acid biosynthesis</keyword>
<feature type="domain" description="Aspartate/glutamate/uridylate kinase" evidence="10">
    <location>
        <begin position="39"/>
        <end position="276"/>
    </location>
</feature>
<evidence type="ECO:0000256" key="5">
    <source>
        <dbReference type="ARBA" id="ARBA00022741"/>
    </source>
</evidence>
<evidence type="ECO:0000256" key="4">
    <source>
        <dbReference type="ARBA" id="ARBA00022679"/>
    </source>
</evidence>
<dbReference type="PRINTS" id="PR00474">
    <property type="entry name" value="GLU5KINASE"/>
</dbReference>
<dbReference type="InterPro" id="IPR036393">
    <property type="entry name" value="AceGlu_kinase-like_sf"/>
</dbReference>
<keyword evidence="2 9" id="KW-0055">Arginine biosynthesis</keyword>
<dbReference type="Gene3D" id="3.40.1160.10">
    <property type="entry name" value="Acetylglutamate kinase-like"/>
    <property type="match status" value="1"/>
</dbReference>
<evidence type="ECO:0000256" key="2">
    <source>
        <dbReference type="ARBA" id="ARBA00022571"/>
    </source>
</evidence>
<dbReference type="CDD" id="cd04250">
    <property type="entry name" value="AAK_NAGK-C"/>
    <property type="match status" value="1"/>
</dbReference>
<evidence type="ECO:0000259" key="10">
    <source>
        <dbReference type="Pfam" id="PF00696"/>
    </source>
</evidence>
<comment type="pathway">
    <text evidence="1 9">Amino-acid biosynthesis; L-arginine biosynthesis; N(2)-acetyl-L-ornithine from L-glutamate: step 2/4.</text>
</comment>
<dbReference type="Pfam" id="PF00696">
    <property type="entry name" value="AA_kinase"/>
    <property type="match status" value="1"/>
</dbReference>
<evidence type="ECO:0000256" key="3">
    <source>
        <dbReference type="ARBA" id="ARBA00022605"/>
    </source>
</evidence>
<dbReference type="EMBL" id="AGCK01000046">
    <property type="protein sequence ID" value="EHM54120.1"/>
    <property type="molecule type" value="Genomic_DNA"/>
</dbReference>
<comment type="similarity">
    <text evidence="9">Belongs to the acetylglutamate kinase family. ArgB subfamily.</text>
</comment>
<name>G9YMF9_FLAPL</name>
<feature type="site" description="Transition state stabilizer" evidence="9">
    <location>
        <position position="44"/>
    </location>
</feature>
<dbReference type="GO" id="GO:0003991">
    <property type="term" value="F:acetylglutamate kinase activity"/>
    <property type="evidence" value="ECO:0007669"/>
    <property type="project" value="UniProtKB-UniRule"/>
</dbReference>
<dbReference type="HAMAP" id="MF_00082">
    <property type="entry name" value="ArgB"/>
    <property type="match status" value="1"/>
</dbReference>
<keyword evidence="5 9" id="KW-0547">Nucleotide-binding</keyword>
<keyword evidence="9" id="KW-0963">Cytoplasm</keyword>
<dbReference type="NCBIfam" id="TIGR00761">
    <property type="entry name" value="argB"/>
    <property type="match status" value="1"/>
</dbReference>
<comment type="catalytic activity">
    <reaction evidence="8 9">
        <text>N-acetyl-L-glutamate + ATP = N-acetyl-L-glutamyl 5-phosphate + ADP</text>
        <dbReference type="Rhea" id="RHEA:14629"/>
        <dbReference type="ChEBI" id="CHEBI:30616"/>
        <dbReference type="ChEBI" id="CHEBI:44337"/>
        <dbReference type="ChEBI" id="CHEBI:57936"/>
        <dbReference type="ChEBI" id="CHEBI:456216"/>
        <dbReference type="EC" id="2.7.2.8"/>
    </reaction>
</comment>
<dbReference type="InterPro" id="IPR004662">
    <property type="entry name" value="AcgluKinase_fam"/>
</dbReference>
<dbReference type="GO" id="GO:0005737">
    <property type="term" value="C:cytoplasm"/>
    <property type="evidence" value="ECO:0007669"/>
    <property type="project" value="UniProtKB-SubCell"/>
</dbReference>
<organism evidence="11 12">
    <name type="scientific">Flavonifractor plautii ATCC 29863</name>
    <dbReference type="NCBI Taxonomy" id="411475"/>
    <lineage>
        <taxon>Bacteria</taxon>
        <taxon>Bacillati</taxon>
        <taxon>Bacillota</taxon>
        <taxon>Clostridia</taxon>
        <taxon>Eubacteriales</taxon>
        <taxon>Oscillospiraceae</taxon>
        <taxon>Flavonifractor</taxon>
    </lineage>
</organism>
<evidence type="ECO:0000313" key="12">
    <source>
        <dbReference type="Proteomes" id="UP000004459"/>
    </source>
</evidence>
<dbReference type="PANTHER" id="PTHR23342:SF0">
    <property type="entry name" value="N-ACETYLGLUTAMATE SYNTHASE, MITOCHONDRIAL"/>
    <property type="match status" value="1"/>
</dbReference>
<evidence type="ECO:0000256" key="1">
    <source>
        <dbReference type="ARBA" id="ARBA00004828"/>
    </source>
</evidence>
<feature type="binding site" evidence="9">
    <location>
        <position position="194"/>
    </location>
    <ligand>
        <name>substrate</name>
    </ligand>
</feature>
<feature type="binding site" evidence="9">
    <location>
        <begin position="79"/>
        <end position="80"/>
    </location>
    <ligand>
        <name>substrate</name>
    </ligand>
</feature>
<accession>G9YMF9</accession>
<comment type="subcellular location">
    <subcellularLocation>
        <location evidence="9">Cytoplasm</location>
    </subcellularLocation>
</comment>
<evidence type="ECO:0000256" key="8">
    <source>
        <dbReference type="ARBA" id="ARBA00048141"/>
    </source>
</evidence>
<protein>
    <recommendedName>
        <fullName evidence="9">Acetylglutamate kinase</fullName>
        <ecNumber evidence="9">2.7.2.8</ecNumber>
    </recommendedName>
    <alternativeName>
        <fullName evidence="9">N-acetyl-L-glutamate 5-phosphotransferase</fullName>
    </alternativeName>
    <alternativeName>
        <fullName evidence="9">NAG kinase</fullName>
        <shortName evidence="9">NAGK</shortName>
    </alternativeName>
</protein>
<evidence type="ECO:0000256" key="7">
    <source>
        <dbReference type="ARBA" id="ARBA00022840"/>
    </source>
</evidence>
<dbReference type="STRING" id="292800.A4U99_11030"/>
<comment type="caution">
    <text evidence="11">The sequence shown here is derived from an EMBL/GenBank/DDBJ whole genome shotgun (WGS) entry which is preliminary data.</text>
</comment>
<dbReference type="GO" id="GO:0005524">
    <property type="term" value="F:ATP binding"/>
    <property type="evidence" value="ECO:0007669"/>
    <property type="project" value="UniProtKB-UniRule"/>
</dbReference>
<dbReference type="InterPro" id="IPR041727">
    <property type="entry name" value="NAGK-C"/>
</dbReference>
<dbReference type="GO" id="GO:0042450">
    <property type="term" value="P:L-arginine biosynthetic process via ornithine"/>
    <property type="evidence" value="ECO:0007669"/>
    <property type="project" value="UniProtKB-UniRule"/>
</dbReference>
<dbReference type="FunFam" id="3.40.1160.10:FF:000004">
    <property type="entry name" value="Acetylglutamate kinase"/>
    <property type="match status" value="1"/>
</dbReference>
<reference evidence="11 12" key="1">
    <citation type="submission" date="2011-08" db="EMBL/GenBank/DDBJ databases">
        <authorList>
            <person name="Weinstock G."/>
            <person name="Sodergren E."/>
            <person name="Clifton S."/>
            <person name="Fulton L."/>
            <person name="Fulton B."/>
            <person name="Courtney L."/>
            <person name="Fronick C."/>
            <person name="Harrison M."/>
            <person name="Strong C."/>
            <person name="Farmer C."/>
            <person name="Delahaunty K."/>
            <person name="Markovic C."/>
            <person name="Hall O."/>
            <person name="Minx P."/>
            <person name="Tomlinson C."/>
            <person name="Mitreva M."/>
            <person name="Hou S."/>
            <person name="Chen J."/>
            <person name="Wollam A."/>
            <person name="Pepin K.H."/>
            <person name="Johnson M."/>
            <person name="Bhonagiri V."/>
            <person name="Zhang X."/>
            <person name="Suruliraj S."/>
            <person name="Warren W."/>
            <person name="Chinwalla A."/>
            <person name="Mardis E.R."/>
            <person name="Wilson R.K."/>
        </authorList>
    </citation>
    <scope>NUCLEOTIDE SEQUENCE [LARGE SCALE GENOMIC DNA]</scope>
    <source>
        <strain evidence="11 12">ATCC 29863</strain>
    </source>
</reference>
<dbReference type="HOGENOM" id="CLU_053680_0_1_9"/>
<sequence length="298" mass="31651">MRGAARAPLPKEANPMSDVTLRAQVLAEALPYIQKYYGKTIVIKYGGSAMISRELREAVIGDVILLSLVGIHVVVVHGGGPEISAMLKKLGKESRFVDGLRCTDTETMDVVQQVLCGKVNKNLAATLNRRGGRAIGLCGLDAGLFQARLLDAKYGLVGELARVDPAPVRDCLTAGYIPVVSTVAQGVDGENAYNINADTAAARLAVALGAEKLILLTDVRGLLRDPADESTLLQKVGLSEVPLLVREGVIQGGMIPKVECCVEAVRSGVERTHILDGRIPHSILIELLSDEGIGTMIL</sequence>
<proteinExistence type="inferred from homology"/>
<dbReference type="AlphaFoldDB" id="G9YMF9"/>
<dbReference type="SUPFAM" id="SSF53633">
    <property type="entry name" value="Carbamate kinase-like"/>
    <property type="match status" value="1"/>
</dbReference>
<evidence type="ECO:0000313" key="11">
    <source>
        <dbReference type="EMBL" id="EHM54120.1"/>
    </source>
</evidence>
<evidence type="ECO:0000256" key="9">
    <source>
        <dbReference type="HAMAP-Rule" id="MF_00082"/>
    </source>
</evidence>
<feature type="site" description="Transition state stabilizer" evidence="9">
    <location>
        <position position="257"/>
    </location>
</feature>
<dbReference type="PIRSF" id="PIRSF000728">
    <property type="entry name" value="NAGK"/>
    <property type="match status" value="1"/>
</dbReference>
<dbReference type="InterPro" id="IPR001057">
    <property type="entry name" value="Glu/AcGlu_kinase"/>
</dbReference>
<feature type="binding site" evidence="9">
    <location>
        <position position="101"/>
    </location>
    <ligand>
        <name>substrate</name>
    </ligand>
</feature>
<dbReference type="UniPathway" id="UPA00068">
    <property type="reaction ID" value="UER00107"/>
</dbReference>
<dbReference type="InterPro" id="IPR037528">
    <property type="entry name" value="ArgB"/>
</dbReference>
<dbReference type="InterPro" id="IPR001048">
    <property type="entry name" value="Asp/Glu/Uridylate_kinase"/>
</dbReference>
<comment type="function">
    <text evidence="9">Catalyzes the ATP-dependent phosphorylation of N-acetyl-L-glutamate.</text>
</comment>
<keyword evidence="7 9" id="KW-0067">ATP-binding</keyword>
<evidence type="ECO:0000256" key="6">
    <source>
        <dbReference type="ARBA" id="ARBA00022777"/>
    </source>
</evidence>
<dbReference type="Proteomes" id="UP000004459">
    <property type="component" value="Unassembled WGS sequence"/>
</dbReference>
<keyword evidence="4 9" id="KW-0808">Transferase</keyword>
<dbReference type="EC" id="2.7.2.8" evidence="9"/>
<dbReference type="PATRIC" id="fig|411475.3.peg.586"/>
<dbReference type="PANTHER" id="PTHR23342">
    <property type="entry name" value="N-ACETYLGLUTAMATE SYNTHASE"/>
    <property type="match status" value="1"/>
</dbReference>
<keyword evidence="6 9" id="KW-0418">Kinase</keyword>